<dbReference type="InterPro" id="IPR036052">
    <property type="entry name" value="TrpB-like_PALP_sf"/>
</dbReference>
<dbReference type="Gene3D" id="3.40.50.1100">
    <property type="match status" value="2"/>
</dbReference>
<comment type="caution">
    <text evidence="11">The sequence shown here is derived from an EMBL/GenBank/DDBJ whole genome shotgun (WGS) entry which is preliminary data.</text>
</comment>
<keyword evidence="6" id="KW-0663">Pyridoxal phosphate</keyword>
<keyword evidence="8" id="KW-0456">Lyase</keyword>
<reference evidence="11 12" key="1">
    <citation type="journal article" date="2023" name="IMA Fungus">
        <title>Comparative genomic study of the Penicillium genus elucidates a diverse pangenome and 15 lateral gene transfer events.</title>
        <authorList>
            <person name="Petersen C."/>
            <person name="Sorensen T."/>
            <person name="Nielsen M.R."/>
            <person name="Sondergaard T.E."/>
            <person name="Sorensen J.L."/>
            <person name="Fitzpatrick D.A."/>
            <person name="Frisvad J.C."/>
            <person name="Nielsen K.L."/>
        </authorList>
    </citation>
    <scope>NUCLEOTIDE SEQUENCE [LARGE SCALE GENOMIC DNA]</scope>
    <source>
        <strain evidence="11 12">IBT 3361</strain>
    </source>
</reference>
<dbReference type="PIRSF" id="PIRSF001413">
    <property type="entry name" value="Trp_syn_beta"/>
    <property type="match status" value="1"/>
</dbReference>
<evidence type="ECO:0000313" key="12">
    <source>
        <dbReference type="Proteomes" id="UP001220256"/>
    </source>
</evidence>
<evidence type="ECO:0000256" key="6">
    <source>
        <dbReference type="ARBA" id="ARBA00022898"/>
    </source>
</evidence>
<comment type="cofactor">
    <cofactor evidence="1">
        <name>pyridoxal 5'-phosphate</name>
        <dbReference type="ChEBI" id="CHEBI:597326"/>
    </cofactor>
</comment>
<sequence length="391" mass="42331">MSITEGHHPGYRGTGTKLTLGKFGDFGGRFVPESMILYLEELALGFESAIQDPSFWREYIRETQPTTQLHKAHQLTAIAQGATIWLKREDQNRYGSHRTRSIVGHLLLARRMGRSDIVTDCAAAKHGKFTAEMCVRFGMRCTVIMGEDDHNAQLDDVKKMKLLGATVIKVRNPAGLGTWRAATTEALQYAVSHYDASYCLMGSASGPHPLPAITGTFQSLLGEEVKTQMNDLTGEPPDAVVTCIGSGSAAVGLFRPFLSKSEIRLVGVEADQAAVLTRGETGVLQGTKTYCLQDKHGQILDSRSISPDMNISCVGPELAHWRSSHRVEVSMVTDAEAKVGLSDLSRHEKILSGADTGYAVKKVVALATDMGPGRNIVLLVTGPDNITPPSL</sequence>
<name>A0ABQ8WEN8_PENCH</name>
<evidence type="ECO:0000256" key="7">
    <source>
        <dbReference type="ARBA" id="ARBA00023141"/>
    </source>
</evidence>
<keyword evidence="4" id="KW-0028">Amino-acid biosynthesis</keyword>
<organism evidence="11 12">
    <name type="scientific">Penicillium chrysogenum</name>
    <name type="common">Penicillium notatum</name>
    <dbReference type="NCBI Taxonomy" id="5076"/>
    <lineage>
        <taxon>Eukaryota</taxon>
        <taxon>Fungi</taxon>
        <taxon>Dikarya</taxon>
        <taxon>Ascomycota</taxon>
        <taxon>Pezizomycotina</taxon>
        <taxon>Eurotiomycetes</taxon>
        <taxon>Eurotiomycetidae</taxon>
        <taxon>Eurotiales</taxon>
        <taxon>Aspergillaceae</taxon>
        <taxon>Penicillium</taxon>
        <taxon>Penicillium chrysogenum species complex</taxon>
    </lineage>
</organism>
<dbReference type="InterPro" id="IPR001926">
    <property type="entry name" value="TrpB-like_PALP"/>
</dbReference>
<accession>A0ABQ8WEN8</accession>
<evidence type="ECO:0000256" key="2">
    <source>
        <dbReference type="ARBA" id="ARBA00004733"/>
    </source>
</evidence>
<protein>
    <recommendedName>
        <fullName evidence="3">tryptophan synthase</fullName>
        <ecNumber evidence="3">4.2.1.20</ecNumber>
    </recommendedName>
</protein>
<keyword evidence="12" id="KW-1185">Reference proteome</keyword>
<dbReference type="PANTHER" id="PTHR48077">
    <property type="entry name" value="TRYPTOPHAN SYNTHASE-RELATED"/>
    <property type="match status" value="1"/>
</dbReference>
<evidence type="ECO:0000256" key="1">
    <source>
        <dbReference type="ARBA" id="ARBA00001933"/>
    </source>
</evidence>
<dbReference type="EMBL" id="JAPVEB010000004">
    <property type="protein sequence ID" value="KAJ5265020.1"/>
    <property type="molecule type" value="Genomic_DNA"/>
</dbReference>
<feature type="domain" description="Tryptophan synthase beta chain-like PALP" evidence="10">
    <location>
        <begin position="65"/>
        <end position="382"/>
    </location>
</feature>
<evidence type="ECO:0000256" key="4">
    <source>
        <dbReference type="ARBA" id="ARBA00022605"/>
    </source>
</evidence>
<evidence type="ECO:0000313" key="11">
    <source>
        <dbReference type="EMBL" id="KAJ5265020.1"/>
    </source>
</evidence>
<evidence type="ECO:0000259" key="10">
    <source>
        <dbReference type="Pfam" id="PF00291"/>
    </source>
</evidence>
<comment type="catalytic activity">
    <reaction evidence="9">
        <text>(1S,2R)-1-C-(indol-3-yl)glycerol 3-phosphate + L-serine = D-glyceraldehyde 3-phosphate + L-tryptophan + H2O</text>
        <dbReference type="Rhea" id="RHEA:10532"/>
        <dbReference type="ChEBI" id="CHEBI:15377"/>
        <dbReference type="ChEBI" id="CHEBI:33384"/>
        <dbReference type="ChEBI" id="CHEBI:57912"/>
        <dbReference type="ChEBI" id="CHEBI:58866"/>
        <dbReference type="ChEBI" id="CHEBI:59776"/>
        <dbReference type="EC" id="4.2.1.20"/>
    </reaction>
</comment>
<comment type="pathway">
    <text evidence="2">Amino-acid biosynthesis; L-tryptophan biosynthesis; L-tryptophan from chorismate: step 5/5.</text>
</comment>
<dbReference type="SUPFAM" id="SSF53686">
    <property type="entry name" value="Tryptophan synthase beta subunit-like PLP-dependent enzymes"/>
    <property type="match status" value="1"/>
</dbReference>
<dbReference type="EC" id="4.2.1.20" evidence="3"/>
<keyword evidence="5" id="KW-0822">Tryptophan biosynthesis</keyword>
<dbReference type="PANTHER" id="PTHR48077:SF2">
    <property type="entry name" value="TRYPTOPHAN SYNTHASE"/>
    <property type="match status" value="1"/>
</dbReference>
<evidence type="ECO:0000256" key="3">
    <source>
        <dbReference type="ARBA" id="ARBA00012043"/>
    </source>
</evidence>
<evidence type="ECO:0000256" key="5">
    <source>
        <dbReference type="ARBA" id="ARBA00022822"/>
    </source>
</evidence>
<dbReference type="Proteomes" id="UP001220256">
    <property type="component" value="Unassembled WGS sequence"/>
</dbReference>
<gene>
    <name evidence="11" type="ORF">N7505_007813</name>
</gene>
<dbReference type="Pfam" id="PF00291">
    <property type="entry name" value="PALP"/>
    <property type="match status" value="1"/>
</dbReference>
<dbReference type="InterPro" id="IPR023026">
    <property type="entry name" value="Trp_synth_beta/beta-like"/>
</dbReference>
<evidence type="ECO:0000256" key="8">
    <source>
        <dbReference type="ARBA" id="ARBA00023239"/>
    </source>
</evidence>
<evidence type="ECO:0000256" key="9">
    <source>
        <dbReference type="ARBA" id="ARBA00049047"/>
    </source>
</evidence>
<proteinExistence type="predicted"/>
<keyword evidence="7" id="KW-0057">Aromatic amino acid biosynthesis</keyword>